<dbReference type="Proteomes" id="UP000322634">
    <property type="component" value="Unassembled WGS sequence"/>
</dbReference>
<evidence type="ECO:0000313" key="3">
    <source>
        <dbReference type="Proteomes" id="UP000322634"/>
    </source>
</evidence>
<organism evidence="2 3">
    <name type="scientific">Actinomadura syzygii</name>
    <dbReference type="NCBI Taxonomy" id="1427538"/>
    <lineage>
        <taxon>Bacteria</taxon>
        <taxon>Bacillati</taxon>
        <taxon>Actinomycetota</taxon>
        <taxon>Actinomycetes</taxon>
        <taxon>Streptosporangiales</taxon>
        <taxon>Thermomonosporaceae</taxon>
        <taxon>Actinomadura</taxon>
    </lineage>
</organism>
<accession>A0A5D0TRX8</accession>
<evidence type="ECO:0000256" key="1">
    <source>
        <dbReference type="SAM" id="Coils"/>
    </source>
</evidence>
<dbReference type="RefSeq" id="WP_148354896.1">
    <property type="nucleotide sequence ID" value="NZ_JBHSBF010000002.1"/>
</dbReference>
<gene>
    <name evidence="2" type="ORF">FXF65_37525</name>
</gene>
<sequence length="564" mass="63130">MVAIAEHVLIHIKYLDDEAAARPTLQGVVSGASLRVVARETADGRVKVSGSVSHRIHRLRASGKAFRYWDRKIAVSLARTKQDLVILRTLTKPKKVTTQHLFDDGPSQIESMMDSLQHYFLLPMGVVQHRLRFVEGPAHGFLPALAGLVEEIGRRIGDLPPVAERFPLLTSANRLALALSGHLFFLDAHDYRRVAENVFGKTRYRRPLTREIERLTSTAGSRGHSGDFRILNWFRLFRGLVPIDWIIESMRAAPQNAFVPFTANELVEARRLLRRVPRPILRRILAEPLQQATHIVRDIAREIGTPELRRRDLDLLPELIAARGQKRIRGAQDLETLVRSMPEVRLMSAAFARSERAALAMAREDRERQEMDHYNQAAEHLDGAPAATWELWRDPVFRDDAASLLADRRRELMDARERERAEREEKHRQERLARETERAAWAAATADRLDGLAVDDLRIVVARDADTLAYWGSALSNCIGAYSGELGLDVFAAVVDGTGRVRLNVQIQHGDGITQFLGAFNRDALRELGEQAHTVLSAFVDAGAPLGAHALGVTGLTSTTATIT</sequence>
<dbReference type="OrthoDB" id="4293331at2"/>
<reference evidence="2 3" key="1">
    <citation type="submission" date="2019-08" db="EMBL/GenBank/DDBJ databases">
        <title>Actinomadura sp. nov. CYP1-5 isolated from mountain soil.</title>
        <authorList>
            <person name="Songsumanus A."/>
            <person name="Kuncharoen N."/>
            <person name="Kudo T."/>
            <person name="Yuki M."/>
            <person name="Igarashi Y."/>
            <person name="Tanasupawat S."/>
        </authorList>
    </citation>
    <scope>NUCLEOTIDE SEQUENCE [LARGE SCALE GENOMIC DNA]</scope>
    <source>
        <strain evidence="2 3">GKU157</strain>
    </source>
</reference>
<dbReference type="EMBL" id="VSFF01000016">
    <property type="protein sequence ID" value="TYC08597.1"/>
    <property type="molecule type" value="Genomic_DNA"/>
</dbReference>
<feature type="coiled-coil region" evidence="1">
    <location>
        <begin position="405"/>
        <end position="438"/>
    </location>
</feature>
<comment type="caution">
    <text evidence="2">The sequence shown here is derived from an EMBL/GenBank/DDBJ whole genome shotgun (WGS) entry which is preliminary data.</text>
</comment>
<proteinExistence type="predicted"/>
<keyword evidence="1" id="KW-0175">Coiled coil</keyword>
<dbReference type="AlphaFoldDB" id="A0A5D0TRX8"/>
<evidence type="ECO:0000313" key="2">
    <source>
        <dbReference type="EMBL" id="TYC08597.1"/>
    </source>
</evidence>
<keyword evidence="3" id="KW-1185">Reference proteome</keyword>
<protein>
    <submittedName>
        <fullName evidence="2">Uncharacterized protein</fullName>
    </submittedName>
</protein>
<name>A0A5D0TRX8_9ACTN</name>